<evidence type="ECO:0000256" key="1">
    <source>
        <dbReference type="SAM" id="MobiDB-lite"/>
    </source>
</evidence>
<accession>A0AAP0J095</accession>
<dbReference type="Proteomes" id="UP001419268">
    <property type="component" value="Unassembled WGS sequence"/>
</dbReference>
<sequence>MTVMKMVVVCDEVEIRERQQTPDEGNCGGLAARGVVSPCTPRPGTDRRFSDEDTAAVQHMSFLEEQNRERKSGRPELLQFLRRLSPAAYACDVGSIMDNIDLEMLTSIWMLNREKNLMTKQDLKELGFVRGQINARAPENEIEVIVAAGKWGFSNFRRFSRARLIRPRGPRVMKTSRSTSTEDSREVGFRKVATSRWEFCNDMFRRGERELLSNIRRRGAWERKSSLRRSSSGSSSIQARNAANEPAVLHEDEEDRGSSSASSSSEYSNLLDENKKLKRQNEALNSELKNMKSKCKQLLDLVESLRSTAVVEQDENQKPKLFGVRLEVAGENKRKRE</sequence>
<protein>
    <submittedName>
        <fullName evidence="2">Uncharacterized protein</fullName>
    </submittedName>
</protein>
<evidence type="ECO:0000313" key="2">
    <source>
        <dbReference type="EMBL" id="KAK9125217.1"/>
    </source>
</evidence>
<proteinExistence type="predicted"/>
<dbReference type="PANTHER" id="PTHR10015">
    <property type="entry name" value="HEAT SHOCK TRANSCRIPTION FACTOR"/>
    <property type="match status" value="1"/>
</dbReference>
<evidence type="ECO:0000313" key="3">
    <source>
        <dbReference type="Proteomes" id="UP001419268"/>
    </source>
</evidence>
<dbReference type="EMBL" id="JBBNAG010000006">
    <property type="protein sequence ID" value="KAK9125217.1"/>
    <property type="molecule type" value="Genomic_DNA"/>
</dbReference>
<gene>
    <name evidence="2" type="ORF">Scep_014063</name>
</gene>
<dbReference type="GO" id="GO:0000978">
    <property type="term" value="F:RNA polymerase II cis-regulatory region sequence-specific DNA binding"/>
    <property type="evidence" value="ECO:0007669"/>
    <property type="project" value="TreeGrafter"/>
</dbReference>
<name>A0AAP0J095_9MAGN</name>
<dbReference type="GO" id="GO:0006357">
    <property type="term" value="P:regulation of transcription by RNA polymerase II"/>
    <property type="evidence" value="ECO:0007669"/>
    <property type="project" value="TreeGrafter"/>
</dbReference>
<organism evidence="2 3">
    <name type="scientific">Stephania cephalantha</name>
    <dbReference type="NCBI Taxonomy" id="152367"/>
    <lineage>
        <taxon>Eukaryota</taxon>
        <taxon>Viridiplantae</taxon>
        <taxon>Streptophyta</taxon>
        <taxon>Embryophyta</taxon>
        <taxon>Tracheophyta</taxon>
        <taxon>Spermatophyta</taxon>
        <taxon>Magnoliopsida</taxon>
        <taxon>Ranunculales</taxon>
        <taxon>Menispermaceae</taxon>
        <taxon>Menispermoideae</taxon>
        <taxon>Cissampelideae</taxon>
        <taxon>Stephania</taxon>
    </lineage>
</organism>
<keyword evidence="3" id="KW-1185">Reference proteome</keyword>
<feature type="compositionally biased region" description="Low complexity" evidence="1">
    <location>
        <begin position="258"/>
        <end position="268"/>
    </location>
</feature>
<dbReference type="PANTHER" id="PTHR10015:SF285">
    <property type="entry name" value="HEAT STRESS TRANSCRIPTION FACTOR B-3"/>
    <property type="match status" value="1"/>
</dbReference>
<dbReference type="GO" id="GO:0005634">
    <property type="term" value="C:nucleus"/>
    <property type="evidence" value="ECO:0007669"/>
    <property type="project" value="TreeGrafter"/>
</dbReference>
<feature type="region of interest" description="Disordered" evidence="1">
    <location>
        <begin position="223"/>
        <end position="274"/>
    </location>
</feature>
<dbReference type="AlphaFoldDB" id="A0AAP0J095"/>
<reference evidence="2 3" key="1">
    <citation type="submission" date="2024-01" db="EMBL/GenBank/DDBJ databases">
        <title>Genome assemblies of Stephania.</title>
        <authorList>
            <person name="Yang L."/>
        </authorList>
    </citation>
    <scope>NUCLEOTIDE SEQUENCE [LARGE SCALE GENOMIC DNA]</scope>
    <source>
        <strain evidence="2">JXDWG</strain>
        <tissue evidence="2">Leaf</tissue>
    </source>
</reference>
<comment type="caution">
    <text evidence="2">The sequence shown here is derived from an EMBL/GenBank/DDBJ whole genome shotgun (WGS) entry which is preliminary data.</text>
</comment>
<dbReference type="GO" id="GO:0003700">
    <property type="term" value="F:DNA-binding transcription factor activity"/>
    <property type="evidence" value="ECO:0007669"/>
    <property type="project" value="TreeGrafter"/>
</dbReference>